<protein>
    <recommendedName>
        <fullName evidence="5">Secreted protein</fullName>
    </recommendedName>
</protein>
<name>A0ABP6MK75_9ACTN</name>
<feature type="compositionally biased region" description="Basic and acidic residues" evidence="1">
    <location>
        <begin position="52"/>
        <end position="61"/>
    </location>
</feature>
<evidence type="ECO:0000313" key="3">
    <source>
        <dbReference type="EMBL" id="GAA3117362.1"/>
    </source>
</evidence>
<gene>
    <name evidence="3" type="ORF">GCM10010521_01340</name>
</gene>
<proteinExistence type="predicted"/>
<feature type="chain" id="PRO_5046688585" description="Secreted protein" evidence="2">
    <location>
        <begin position="25"/>
        <end position="61"/>
    </location>
</feature>
<feature type="region of interest" description="Disordered" evidence="1">
    <location>
        <begin position="24"/>
        <end position="61"/>
    </location>
</feature>
<sequence>MIRLRRFSVAAALLLCVATLGASATHGGQSGESGSPAGSTTVIAAPAPDEPPNDRDIPLCC</sequence>
<keyword evidence="4" id="KW-1185">Reference proteome</keyword>
<dbReference type="EMBL" id="BAAAVM010000001">
    <property type="protein sequence ID" value="GAA3117362.1"/>
    <property type="molecule type" value="Genomic_DNA"/>
</dbReference>
<feature type="signal peptide" evidence="2">
    <location>
        <begin position="1"/>
        <end position="24"/>
    </location>
</feature>
<dbReference type="Proteomes" id="UP001500893">
    <property type="component" value="Unassembled WGS sequence"/>
</dbReference>
<evidence type="ECO:0008006" key="5">
    <source>
        <dbReference type="Google" id="ProtNLM"/>
    </source>
</evidence>
<evidence type="ECO:0000256" key="2">
    <source>
        <dbReference type="SAM" id="SignalP"/>
    </source>
</evidence>
<organism evidence="3 4">
    <name type="scientific">Streptomyces rameus</name>
    <dbReference type="NCBI Taxonomy" id="68261"/>
    <lineage>
        <taxon>Bacteria</taxon>
        <taxon>Bacillati</taxon>
        <taxon>Actinomycetota</taxon>
        <taxon>Actinomycetes</taxon>
        <taxon>Kitasatosporales</taxon>
        <taxon>Streptomycetaceae</taxon>
        <taxon>Streptomyces</taxon>
    </lineage>
</organism>
<comment type="caution">
    <text evidence="3">The sequence shown here is derived from an EMBL/GenBank/DDBJ whole genome shotgun (WGS) entry which is preliminary data.</text>
</comment>
<accession>A0ABP6MK75</accession>
<evidence type="ECO:0000256" key="1">
    <source>
        <dbReference type="SAM" id="MobiDB-lite"/>
    </source>
</evidence>
<reference evidence="4" key="1">
    <citation type="journal article" date="2019" name="Int. J. Syst. Evol. Microbiol.">
        <title>The Global Catalogue of Microorganisms (GCM) 10K type strain sequencing project: providing services to taxonomists for standard genome sequencing and annotation.</title>
        <authorList>
            <consortium name="The Broad Institute Genomics Platform"/>
            <consortium name="The Broad Institute Genome Sequencing Center for Infectious Disease"/>
            <person name="Wu L."/>
            <person name="Ma J."/>
        </authorList>
    </citation>
    <scope>NUCLEOTIDE SEQUENCE [LARGE SCALE GENOMIC DNA]</scope>
    <source>
        <strain evidence="4">JCM 11574</strain>
    </source>
</reference>
<evidence type="ECO:0000313" key="4">
    <source>
        <dbReference type="Proteomes" id="UP001500893"/>
    </source>
</evidence>
<keyword evidence="2" id="KW-0732">Signal</keyword>
<feature type="compositionally biased region" description="Polar residues" evidence="1">
    <location>
        <begin position="32"/>
        <end position="42"/>
    </location>
</feature>